<evidence type="ECO:0000313" key="3">
    <source>
        <dbReference type="EMBL" id="TWX67715.1"/>
    </source>
</evidence>
<dbReference type="EMBL" id="VOLR01000006">
    <property type="protein sequence ID" value="TWX61238.1"/>
    <property type="molecule type" value="Genomic_DNA"/>
</dbReference>
<dbReference type="OrthoDB" id="6267424at2"/>
<dbReference type="EMBL" id="VOLQ01000012">
    <property type="protein sequence ID" value="TWX67715.1"/>
    <property type="molecule type" value="Genomic_DNA"/>
</dbReference>
<dbReference type="Proteomes" id="UP000321917">
    <property type="component" value="Unassembled WGS sequence"/>
</dbReference>
<evidence type="ECO:0000313" key="4">
    <source>
        <dbReference type="Proteomes" id="UP000321525"/>
    </source>
</evidence>
<reference evidence="3 5" key="1">
    <citation type="submission" date="2019-07" db="EMBL/GenBank/DDBJ databases">
        <title>Genomes of sea-ice associated Colwellia species.</title>
        <authorList>
            <person name="Bowman J.P."/>
        </authorList>
    </citation>
    <scope>NUCLEOTIDE SEQUENCE [LARGE SCALE GENOMIC DNA]</scope>
    <source>
        <strain evidence="2 4">ACAM 607</strain>
        <strain evidence="3 5">IC036</strain>
    </source>
</reference>
<feature type="compositionally biased region" description="Basic and acidic residues" evidence="1">
    <location>
        <begin position="52"/>
        <end position="65"/>
    </location>
</feature>
<gene>
    <name evidence="2" type="ORF">ESZ26_05730</name>
    <name evidence="3" type="ORF">ESZ27_08310</name>
</gene>
<evidence type="ECO:0000313" key="5">
    <source>
        <dbReference type="Proteomes" id="UP000321917"/>
    </source>
</evidence>
<dbReference type="AlphaFoldDB" id="A0A5C6QFC1"/>
<name>A0A5C6QFC1_9GAMM</name>
<evidence type="ECO:0000256" key="1">
    <source>
        <dbReference type="SAM" id="MobiDB-lite"/>
    </source>
</evidence>
<keyword evidence="4" id="KW-1185">Reference proteome</keyword>
<sequence>MRNLSAIVLCVTFLMACSENREVVQPVEQQASNKEAASLKPNTSNAGTNETRVQETSHRLSESDESLKNRKVFKKLTSPANKYLMLNEQKFELKTDKFINGAKVVNLLMSETGTIKGTFVVIVKNLASLTSYDNTESITEIAKSTYRLTPAVGIDLLSYYKSLLAATQFQRVEIEIDYSGKVDRPLTQER</sequence>
<proteinExistence type="predicted"/>
<comment type="caution">
    <text evidence="3">The sequence shown here is derived from an EMBL/GenBank/DDBJ whole genome shotgun (WGS) entry which is preliminary data.</text>
</comment>
<feature type="compositionally biased region" description="Polar residues" evidence="1">
    <location>
        <begin position="28"/>
        <end position="51"/>
    </location>
</feature>
<evidence type="ECO:0000313" key="2">
    <source>
        <dbReference type="EMBL" id="TWX61238.1"/>
    </source>
</evidence>
<evidence type="ECO:0008006" key="6">
    <source>
        <dbReference type="Google" id="ProtNLM"/>
    </source>
</evidence>
<dbReference type="Proteomes" id="UP000321525">
    <property type="component" value="Unassembled WGS sequence"/>
</dbReference>
<dbReference type="PROSITE" id="PS51257">
    <property type="entry name" value="PROKAR_LIPOPROTEIN"/>
    <property type="match status" value="1"/>
</dbReference>
<protein>
    <recommendedName>
        <fullName evidence="6">Lipoprotein</fullName>
    </recommendedName>
</protein>
<accession>A0A5C6QFC1</accession>
<dbReference type="RefSeq" id="WP_146798792.1">
    <property type="nucleotide sequence ID" value="NZ_VOLP01000007.1"/>
</dbReference>
<feature type="region of interest" description="Disordered" evidence="1">
    <location>
        <begin position="28"/>
        <end position="65"/>
    </location>
</feature>
<organism evidence="3 5">
    <name type="scientific">Colwellia hornerae</name>
    <dbReference type="NCBI Taxonomy" id="89402"/>
    <lineage>
        <taxon>Bacteria</taxon>
        <taxon>Pseudomonadati</taxon>
        <taxon>Pseudomonadota</taxon>
        <taxon>Gammaproteobacteria</taxon>
        <taxon>Alteromonadales</taxon>
        <taxon>Colwelliaceae</taxon>
        <taxon>Colwellia</taxon>
    </lineage>
</organism>